<dbReference type="Proteomes" id="UP000038487">
    <property type="component" value="Unassembled WGS sequence"/>
</dbReference>
<name>A0AB33TEY2_9MYCO</name>
<organism evidence="1 2">
    <name type="scientific">Mycobacteroides abscessus</name>
    <dbReference type="NCBI Taxonomy" id="36809"/>
    <lineage>
        <taxon>Bacteria</taxon>
        <taxon>Bacillati</taxon>
        <taxon>Actinomycetota</taxon>
        <taxon>Actinomycetes</taxon>
        <taxon>Mycobacteriales</taxon>
        <taxon>Mycobacteriaceae</taxon>
        <taxon>Mycobacteroides</taxon>
    </lineage>
</organism>
<reference evidence="1 2" key="1">
    <citation type="submission" date="2015-03" db="EMBL/GenBank/DDBJ databases">
        <authorList>
            <consortium name="Pathogen Informatics"/>
            <person name="Murphy D."/>
        </authorList>
    </citation>
    <scope>NUCLEOTIDE SEQUENCE [LARGE SCALE GENOMIC DNA]</scope>
    <source>
        <strain evidence="1 2">PAP036</strain>
    </source>
</reference>
<dbReference type="AlphaFoldDB" id="A0AB33TEY2"/>
<accession>A0AB33TEY2</accession>
<evidence type="ECO:0000313" key="2">
    <source>
        <dbReference type="Proteomes" id="UP000038487"/>
    </source>
</evidence>
<sequence length="180" mass="19850">MSTPSPPDPPFDPWTLSPSVLKGQVVSADRWVPPLDVLGALYETASALSDPQKTIAERIDAIEAAASAADTWRTHLADFLEAEIRARGAESRQRREFTATVMKSDQWQSLPVAEKQAWLLRDAYFDDRTGDLIGMARRMGAQRREAADIKYKEFLAVCAICAMKPNPPTHSPPPGDTMPS</sequence>
<comment type="caution">
    <text evidence="1">The sequence shown here is derived from an EMBL/GenBank/DDBJ whole genome shotgun (WGS) entry which is preliminary data.</text>
</comment>
<dbReference type="RefSeq" id="WP_131723176.1">
    <property type="nucleotide sequence ID" value="NZ_CSUW01000024.1"/>
</dbReference>
<protein>
    <submittedName>
        <fullName evidence="1">Uncharacterized protein</fullName>
    </submittedName>
</protein>
<evidence type="ECO:0000313" key="1">
    <source>
        <dbReference type="EMBL" id="CPT71439.1"/>
    </source>
</evidence>
<dbReference type="EMBL" id="CSUW01000024">
    <property type="protein sequence ID" value="CPT71439.1"/>
    <property type="molecule type" value="Genomic_DNA"/>
</dbReference>
<proteinExistence type="predicted"/>
<gene>
    <name evidence="1" type="ORF">ERS075527_05487</name>
</gene>